<proteinExistence type="predicted"/>
<comment type="caution">
    <text evidence="2">The sequence shown here is derived from an EMBL/GenBank/DDBJ whole genome shotgun (WGS) entry which is preliminary data.</text>
</comment>
<evidence type="ECO:0000313" key="2">
    <source>
        <dbReference type="EMBL" id="TWH63217.1"/>
    </source>
</evidence>
<keyword evidence="1" id="KW-1133">Transmembrane helix</keyword>
<dbReference type="EMBL" id="VLKF01000002">
    <property type="protein sequence ID" value="TWH63217.1"/>
    <property type="molecule type" value="Genomic_DNA"/>
</dbReference>
<evidence type="ECO:0000256" key="1">
    <source>
        <dbReference type="SAM" id="Phobius"/>
    </source>
</evidence>
<keyword evidence="1" id="KW-0812">Transmembrane</keyword>
<keyword evidence="3" id="KW-1185">Reference proteome</keyword>
<gene>
    <name evidence="2" type="ORF">JD78_04345</name>
</gene>
<dbReference type="AlphaFoldDB" id="A0A562HWQ8"/>
<feature type="transmembrane region" description="Helical" evidence="1">
    <location>
        <begin position="20"/>
        <end position="41"/>
    </location>
</feature>
<accession>A0A562HWQ8</accession>
<sequence length="44" mass="4634">MLKNCRIRLKLTNESKEIEATGLVALLIVLSAIALAAAKLAGVL</sequence>
<organism evidence="2 3">
    <name type="scientific">Modestobacter roseus</name>
    <dbReference type="NCBI Taxonomy" id="1181884"/>
    <lineage>
        <taxon>Bacteria</taxon>
        <taxon>Bacillati</taxon>
        <taxon>Actinomycetota</taxon>
        <taxon>Actinomycetes</taxon>
        <taxon>Geodermatophilales</taxon>
        <taxon>Geodermatophilaceae</taxon>
        <taxon>Modestobacter</taxon>
    </lineage>
</organism>
<protein>
    <submittedName>
        <fullName evidence="2">Uncharacterized protein</fullName>
    </submittedName>
</protein>
<name>A0A562HWQ8_9ACTN</name>
<evidence type="ECO:0000313" key="3">
    <source>
        <dbReference type="Proteomes" id="UP000321490"/>
    </source>
</evidence>
<dbReference type="Proteomes" id="UP000321490">
    <property type="component" value="Unassembled WGS sequence"/>
</dbReference>
<keyword evidence="1" id="KW-0472">Membrane</keyword>
<reference evidence="2 3" key="1">
    <citation type="submission" date="2019-07" db="EMBL/GenBank/DDBJ databases">
        <title>R&amp;d 2014.</title>
        <authorList>
            <person name="Klenk H.-P."/>
        </authorList>
    </citation>
    <scope>NUCLEOTIDE SEQUENCE [LARGE SCALE GENOMIC DNA]</scope>
    <source>
        <strain evidence="2 3">DSM 45764</strain>
    </source>
</reference>